<evidence type="ECO:0000256" key="1">
    <source>
        <dbReference type="SAM" id="MobiDB-lite"/>
    </source>
</evidence>
<dbReference type="OrthoDB" id="5549518at2759"/>
<protein>
    <submittedName>
        <fullName evidence="2">Uncharacterized protein</fullName>
    </submittedName>
</protein>
<comment type="caution">
    <text evidence="2">The sequence shown here is derived from an EMBL/GenBank/DDBJ whole genome shotgun (WGS) entry which is preliminary data.</text>
</comment>
<proteinExistence type="predicted"/>
<dbReference type="VEuPathDB" id="FungiDB:P168DRAFT_149583"/>
<sequence length="89" mass="9763">MKFTTHLELHSQTTRLVEGASHGRGHPSQTGFSPSLTARSRALRQGRTRSILCKLQCGPPKEPAFKFELLPLHSAVTEAIPVGFFSSAY</sequence>
<gene>
    <name evidence="2" type="ORF">P168DRAFT_149583</name>
</gene>
<feature type="region of interest" description="Disordered" evidence="1">
    <location>
        <begin position="1"/>
        <end position="35"/>
    </location>
</feature>
<evidence type="ECO:0000313" key="2">
    <source>
        <dbReference type="EMBL" id="PKX99686.1"/>
    </source>
</evidence>
<dbReference type="AlphaFoldDB" id="A0A2I1CPY3"/>
<keyword evidence="3" id="KW-1185">Reference proteome</keyword>
<reference evidence="2" key="1">
    <citation type="submission" date="2016-12" db="EMBL/GenBank/DDBJ databases">
        <title>The genomes of Aspergillus section Nigri reveals drivers in fungal speciation.</title>
        <authorList>
            <consortium name="DOE Joint Genome Institute"/>
            <person name="Vesth T.C."/>
            <person name="Nybo J."/>
            <person name="Theobald S."/>
            <person name="Brandl J."/>
            <person name="Frisvad J.C."/>
            <person name="Nielsen K.F."/>
            <person name="Lyhne E.K."/>
            <person name="Kogle M.E."/>
            <person name="Kuo A."/>
            <person name="Riley R."/>
            <person name="Clum A."/>
            <person name="Nolan M."/>
            <person name="Lipzen A."/>
            <person name="Salamov A."/>
            <person name="Henrissat B."/>
            <person name="Wiebenga A."/>
            <person name="De vries R.P."/>
            <person name="Grigoriev I.V."/>
            <person name="Mortensen U.H."/>
            <person name="Andersen M.R."/>
            <person name="Baker S.E."/>
        </authorList>
    </citation>
    <scope>NUCLEOTIDE SEQUENCE</scope>
    <source>
        <strain evidence="2">IBT 28561</strain>
    </source>
</reference>
<dbReference type="Proteomes" id="UP000234254">
    <property type="component" value="Unassembled WGS sequence"/>
</dbReference>
<dbReference type="EMBL" id="MSFM01000059">
    <property type="protein sequence ID" value="PKX99686.1"/>
    <property type="molecule type" value="Genomic_DNA"/>
</dbReference>
<name>A0A2I1CPY3_ASPC2</name>
<evidence type="ECO:0000313" key="3">
    <source>
        <dbReference type="Proteomes" id="UP000234254"/>
    </source>
</evidence>
<organism evidence="2 3">
    <name type="scientific">Aspergillus campestris (strain IBT 28561)</name>
    <dbReference type="NCBI Taxonomy" id="1392248"/>
    <lineage>
        <taxon>Eukaryota</taxon>
        <taxon>Fungi</taxon>
        <taxon>Dikarya</taxon>
        <taxon>Ascomycota</taxon>
        <taxon>Pezizomycotina</taxon>
        <taxon>Eurotiomycetes</taxon>
        <taxon>Eurotiomycetidae</taxon>
        <taxon>Eurotiales</taxon>
        <taxon>Aspergillaceae</taxon>
        <taxon>Aspergillus</taxon>
        <taxon>Aspergillus subgen. Circumdati</taxon>
    </lineage>
</organism>
<accession>A0A2I1CPY3</accession>